<proteinExistence type="predicted"/>
<gene>
    <name evidence="2" type="ORF">ARALYDRAFT_901850</name>
</gene>
<keyword evidence="3" id="KW-1185">Reference proteome</keyword>
<sequence length="107" mass="12181">MGWGKDIVVRYLVAVISCLAIITFPFNATPVATSGRENCQARYFCRVRRDYRVSDKRIYIQICISVATHVSLRALNKWGPKDICTKFSEGKFPQFNSESFVPQSVNV</sequence>
<accession>D7LKA5</accession>
<evidence type="ECO:0000313" key="3">
    <source>
        <dbReference type="Proteomes" id="UP000008694"/>
    </source>
</evidence>
<keyword evidence="1" id="KW-1133">Transmembrane helix</keyword>
<feature type="transmembrane region" description="Helical" evidence="1">
    <location>
        <begin position="7"/>
        <end position="26"/>
    </location>
</feature>
<dbReference type="Gramene" id="scaffold_401351.1">
    <property type="protein sequence ID" value="scaffold_401351.1"/>
    <property type="gene ID" value="scaffold_401351.1"/>
</dbReference>
<dbReference type="HOGENOM" id="CLU_161609_0_0_1"/>
<protein>
    <submittedName>
        <fullName evidence="2">Predicted protein</fullName>
    </submittedName>
</protein>
<keyword evidence="1" id="KW-0812">Transmembrane</keyword>
<dbReference type="AlphaFoldDB" id="D7LKA5"/>
<dbReference type="Proteomes" id="UP000008694">
    <property type="component" value="Unassembled WGS sequence"/>
</dbReference>
<dbReference type="EMBL" id="GL348716">
    <property type="protein sequence ID" value="EFH55449.1"/>
    <property type="molecule type" value="Genomic_DNA"/>
</dbReference>
<evidence type="ECO:0000256" key="1">
    <source>
        <dbReference type="SAM" id="Phobius"/>
    </source>
</evidence>
<keyword evidence="1" id="KW-0472">Membrane</keyword>
<name>D7LKA5_ARALL</name>
<evidence type="ECO:0000313" key="2">
    <source>
        <dbReference type="EMBL" id="EFH55449.1"/>
    </source>
</evidence>
<organism evidence="3">
    <name type="scientific">Arabidopsis lyrata subsp. lyrata</name>
    <name type="common">Lyre-leaved rock-cress</name>
    <dbReference type="NCBI Taxonomy" id="81972"/>
    <lineage>
        <taxon>Eukaryota</taxon>
        <taxon>Viridiplantae</taxon>
        <taxon>Streptophyta</taxon>
        <taxon>Embryophyta</taxon>
        <taxon>Tracheophyta</taxon>
        <taxon>Spermatophyta</taxon>
        <taxon>Magnoliopsida</taxon>
        <taxon>eudicotyledons</taxon>
        <taxon>Gunneridae</taxon>
        <taxon>Pentapetalae</taxon>
        <taxon>rosids</taxon>
        <taxon>malvids</taxon>
        <taxon>Brassicales</taxon>
        <taxon>Brassicaceae</taxon>
        <taxon>Camelineae</taxon>
        <taxon>Arabidopsis</taxon>
    </lineage>
</organism>
<reference evidence="3" key="1">
    <citation type="journal article" date="2011" name="Nat. Genet.">
        <title>The Arabidopsis lyrata genome sequence and the basis of rapid genome size change.</title>
        <authorList>
            <person name="Hu T.T."/>
            <person name="Pattyn P."/>
            <person name="Bakker E.G."/>
            <person name="Cao J."/>
            <person name="Cheng J.-F."/>
            <person name="Clark R.M."/>
            <person name="Fahlgren N."/>
            <person name="Fawcett J.A."/>
            <person name="Grimwood J."/>
            <person name="Gundlach H."/>
            <person name="Haberer G."/>
            <person name="Hollister J.D."/>
            <person name="Ossowski S."/>
            <person name="Ottilar R.P."/>
            <person name="Salamov A.A."/>
            <person name="Schneeberger K."/>
            <person name="Spannagl M."/>
            <person name="Wang X."/>
            <person name="Yang L."/>
            <person name="Nasrallah M.E."/>
            <person name="Bergelson J."/>
            <person name="Carrington J.C."/>
            <person name="Gaut B.S."/>
            <person name="Schmutz J."/>
            <person name="Mayer K.F.X."/>
            <person name="Van de Peer Y."/>
            <person name="Grigoriev I.V."/>
            <person name="Nordborg M."/>
            <person name="Weigel D."/>
            <person name="Guo Y.-L."/>
        </authorList>
    </citation>
    <scope>NUCLEOTIDE SEQUENCE [LARGE SCALE GENOMIC DNA]</scope>
    <source>
        <strain evidence="3">cv. MN47</strain>
    </source>
</reference>